<name>A0A9P6F6P0_9FUNG</name>
<organism evidence="2 3">
    <name type="scientific">Mortierella hygrophila</name>
    <dbReference type="NCBI Taxonomy" id="979708"/>
    <lineage>
        <taxon>Eukaryota</taxon>
        <taxon>Fungi</taxon>
        <taxon>Fungi incertae sedis</taxon>
        <taxon>Mucoromycota</taxon>
        <taxon>Mortierellomycotina</taxon>
        <taxon>Mortierellomycetes</taxon>
        <taxon>Mortierellales</taxon>
        <taxon>Mortierellaceae</taxon>
        <taxon>Mortierella</taxon>
    </lineage>
</organism>
<evidence type="ECO:0000256" key="1">
    <source>
        <dbReference type="SAM" id="MobiDB-lite"/>
    </source>
</evidence>
<gene>
    <name evidence="2" type="ORF">EC957_000557</name>
</gene>
<feature type="compositionally biased region" description="Basic and acidic residues" evidence="1">
    <location>
        <begin position="425"/>
        <end position="438"/>
    </location>
</feature>
<accession>A0A9P6F6P0</accession>
<sequence length="460" mass="50661">MPMTLKDVEDYDRKDMLRVEHIHWAITHEVRELKQWNNALTLLTSYLAPVVIASEKAAAAATAATDNVDTETAARTENTIKPNSLPTTSKFSDFVEDETTGQYTKQLTEQDVRLIQWSIAALVRYAPTPSESNVVYMFYLQRQPPLRNDETIDNCLISLIYQYAQVKGDPELRAKGLDLIKVALERGVGLPSYQSRTSVKNKGRQQRESILASVSRPILIQQGLQITEDGRALEAYRPGGPQQYQQQGGRSYGQQKQQQGSQPPHNGPNGFPAEGQRQGQHQGHPQGQVVGGRKSGRPGVAGSSSPQPQPQPQSSQPQQQVPQQTQTQTHGKTKPRHRKQDSPRLANKDTQDNNSTSTTPTPTSPRQEAPTDQYDYYTSAPRSFSGTERVKPGSRPAFGGVGGYSNGGKLRTIAFVPASTNPMLKTDHPAPDAEKNEGEDVTSGLTDLVENLRLDQASDE</sequence>
<keyword evidence="3" id="KW-1185">Reference proteome</keyword>
<feature type="region of interest" description="Disordered" evidence="1">
    <location>
        <begin position="421"/>
        <end position="445"/>
    </location>
</feature>
<feature type="region of interest" description="Disordered" evidence="1">
    <location>
        <begin position="235"/>
        <end position="408"/>
    </location>
</feature>
<feature type="compositionally biased region" description="Low complexity" evidence="1">
    <location>
        <begin position="275"/>
        <end position="292"/>
    </location>
</feature>
<dbReference type="AlphaFoldDB" id="A0A9P6F6P0"/>
<feature type="compositionally biased region" description="Low complexity" evidence="1">
    <location>
        <begin position="355"/>
        <end position="365"/>
    </location>
</feature>
<feature type="compositionally biased region" description="Low complexity" evidence="1">
    <location>
        <begin position="312"/>
        <end position="329"/>
    </location>
</feature>
<evidence type="ECO:0000313" key="3">
    <source>
        <dbReference type="Proteomes" id="UP000723463"/>
    </source>
</evidence>
<comment type="caution">
    <text evidence="2">The sequence shown here is derived from an EMBL/GenBank/DDBJ whole genome shotgun (WGS) entry which is preliminary data.</text>
</comment>
<reference evidence="2" key="1">
    <citation type="journal article" date="2020" name="Fungal Divers.">
        <title>Resolving the Mortierellaceae phylogeny through synthesis of multi-gene phylogenetics and phylogenomics.</title>
        <authorList>
            <person name="Vandepol N."/>
            <person name="Liber J."/>
            <person name="Desiro A."/>
            <person name="Na H."/>
            <person name="Kennedy M."/>
            <person name="Barry K."/>
            <person name="Grigoriev I.V."/>
            <person name="Miller A.N."/>
            <person name="O'Donnell K."/>
            <person name="Stajich J.E."/>
            <person name="Bonito G."/>
        </authorList>
    </citation>
    <scope>NUCLEOTIDE SEQUENCE</scope>
    <source>
        <strain evidence="2">NRRL 2591</strain>
    </source>
</reference>
<feature type="compositionally biased region" description="Basic and acidic residues" evidence="1">
    <location>
        <begin position="340"/>
        <end position="351"/>
    </location>
</feature>
<dbReference type="EMBL" id="JAAAXW010000107">
    <property type="protein sequence ID" value="KAF9543702.1"/>
    <property type="molecule type" value="Genomic_DNA"/>
</dbReference>
<evidence type="ECO:0000313" key="2">
    <source>
        <dbReference type="EMBL" id="KAF9543702.1"/>
    </source>
</evidence>
<dbReference type="Proteomes" id="UP000723463">
    <property type="component" value="Unassembled WGS sequence"/>
</dbReference>
<feature type="compositionally biased region" description="Low complexity" evidence="1">
    <location>
        <begin position="237"/>
        <end position="264"/>
    </location>
</feature>
<protein>
    <submittedName>
        <fullName evidence="2">Uncharacterized protein</fullName>
    </submittedName>
</protein>
<proteinExistence type="predicted"/>